<evidence type="ECO:0000256" key="5">
    <source>
        <dbReference type="ARBA" id="ARBA00022023"/>
    </source>
</evidence>
<protein>
    <recommendedName>
        <fullName evidence="5 14">Adenine DNA glycosylase</fullName>
        <ecNumber evidence="4 14">3.2.2.31</ecNumber>
    </recommendedName>
</protein>
<dbReference type="OrthoDB" id="9802365at2"/>
<keyword evidence="12" id="KW-0234">DNA repair</keyword>
<dbReference type="InterPro" id="IPR003265">
    <property type="entry name" value="HhH-GPD_domain"/>
</dbReference>
<dbReference type="InterPro" id="IPR000445">
    <property type="entry name" value="HhH_motif"/>
</dbReference>
<keyword evidence="6" id="KW-0004">4Fe-4S</keyword>
<dbReference type="AlphaFoldDB" id="A0A1A9I8E6"/>
<evidence type="ECO:0000256" key="2">
    <source>
        <dbReference type="ARBA" id="ARBA00002933"/>
    </source>
</evidence>
<evidence type="ECO:0000313" key="17">
    <source>
        <dbReference type="Proteomes" id="UP000077667"/>
    </source>
</evidence>
<evidence type="ECO:0000256" key="7">
    <source>
        <dbReference type="ARBA" id="ARBA00022723"/>
    </source>
</evidence>
<keyword evidence="10 14" id="KW-0408">Iron</keyword>
<evidence type="ECO:0000256" key="11">
    <source>
        <dbReference type="ARBA" id="ARBA00023014"/>
    </source>
</evidence>
<dbReference type="Gene3D" id="1.10.340.30">
    <property type="entry name" value="Hypothetical protein, domain 2"/>
    <property type="match status" value="1"/>
</dbReference>
<dbReference type="Pfam" id="PF00633">
    <property type="entry name" value="HHH"/>
    <property type="match status" value="1"/>
</dbReference>
<accession>A0A1A9I8E6</accession>
<dbReference type="SMART" id="SM00478">
    <property type="entry name" value="ENDO3c"/>
    <property type="match status" value="1"/>
</dbReference>
<reference evidence="16 17" key="1">
    <citation type="submission" date="2016-05" db="EMBL/GenBank/DDBJ databases">
        <title>Niabella ginsenosidivorans BS26 whole genome sequencing.</title>
        <authorList>
            <person name="Im W.T."/>
            <person name="Siddiqi M.Z."/>
        </authorList>
    </citation>
    <scope>NUCLEOTIDE SEQUENCE [LARGE SCALE GENOMIC DNA]</scope>
    <source>
        <strain evidence="16 17">BS26</strain>
    </source>
</reference>
<dbReference type="SUPFAM" id="SSF48150">
    <property type="entry name" value="DNA-glycosylase"/>
    <property type="match status" value="1"/>
</dbReference>
<evidence type="ECO:0000256" key="13">
    <source>
        <dbReference type="ARBA" id="ARBA00023295"/>
    </source>
</evidence>
<evidence type="ECO:0000256" key="8">
    <source>
        <dbReference type="ARBA" id="ARBA00022763"/>
    </source>
</evidence>
<keyword evidence="8 14" id="KW-0227">DNA damage</keyword>
<dbReference type="InterPro" id="IPR005760">
    <property type="entry name" value="A/G_AdeGlyc_MutY"/>
</dbReference>
<dbReference type="CDD" id="cd03431">
    <property type="entry name" value="NUDIX_DNA_Glycosylase_C-MutY"/>
    <property type="match status" value="1"/>
</dbReference>
<dbReference type="GO" id="GO:0000701">
    <property type="term" value="F:purine-specific mismatch base pair DNA N-glycosylase activity"/>
    <property type="evidence" value="ECO:0007669"/>
    <property type="project" value="UniProtKB-EC"/>
</dbReference>
<dbReference type="InterPro" id="IPR004035">
    <property type="entry name" value="Endouclease-III_FeS-bd_BS"/>
</dbReference>
<evidence type="ECO:0000256" key="4">
    <source>
        <dbReference type="ARBA" id="ARBA00012045"/>
    </source>
</evidence>
<evidence type="ECO:0000256" key="12">
    <source>
        <dbReference type="ARBA" id="ARBA00023204"/>
    </source>
</evidence>
<comment type="function">
    <text evidence="2">Adenine glycosylase active on G-A mispairs. MutY also corrects error-prone DNA synthesis past GO lesions which are due to the oxidatively damaged form of guanine: 7,8-dihydro-8-oxoguanine (8-oxo-dGTP).</text>
</comment>
<dbReference type="InterPro" id="IPR011257">
    <property type="entry name" value="DNA_glycosylase"/>
</dbReference>
<dbReference type="SUPFAM" id="SSF55811">
    <property type="entry name" value="Nudix"/>
    <property type="match status" value="1"/>
</dbReference>
<dbReference type="InterPro" id="IPR023170">
    <property type="entry name" value="HhH_base_excis_C"/>
</dbReference>
<dbReference type="InterPro" id="IPR003651">
    <property type="entry name" value="Endonuclease3_FeS-loop_motif"/>
</dbReference>
<gene>
    <name evidence="16" type="ORF">A8C56_19805</name>
</gene>
<dbReference type="GO" id="GO:0034039">
    <property type="term" value="F:8-oxo-7,8-dihydroguanine DNA N-glycosylase activity"/>
    <property type="evidence" value="ECO:0007669"/>
    <property type="project" value="TreeGrafter"/>
</dbReference>
<dbReference type="InterPro" id="IPR029119">
    <property type="entry name" value="MutY_C"/>
</dbReference>
<evidence type="ECO:0000313" key="16">
    <source>
        <dbReference type="EMBL" id="ANH82932.1"/>
    </source>
</evidence>
<evidence type="ECO:0000256" key="10">
    <source>
        <dbReference type="ARBA" id="ARBA00023004"/>
    </source>
</evidence>
<dbReference type="GO" id="GO:0006298">
    <property type="term" value="P:mismatch repair"/>
    <property type="evidence" value="ECO:0007669"/>
    <property type="project" value="TreeGrafter"/>
</dbReference>
<dbReference type="FunFam" id="1.10.340.30:FF:000002">
    <property type="entry name" value="Adenine DNA glycosylase"/>
    <property type="match status" value="1"/>
</dbReference>
<keyword evidence="9" id="KW-0378">Hydrolase</keyword>
<sequence length="354" mass="41070">MNYRNFDRILLHWNQTQNNRQMPWKGEKNPYKIWLSEVILQQTRVEQGLRYYHNFIENYPTVTDLANAEEKKVFKLWEGLGYYSRCKNLIQTAKTVSTEFNGKFPDTYEVILKLKGIGPYTAAAIASFAFDLPHAVIDGNVFRVLSRIFGIREPIDTTAGKKLFTALAEKLLDKEQPGLYNQAIMDFGATVCKPSNPLCNKCPFRNKCVAFQKGLIETLPVKSKKIAVRTRYFYYFLPAYRNQLPVRERLGRDIWQHLYEFPIIETDAETDTGKIIKKAVQNGWMDKAATPCISPVFSQKLSHQLIKAVFISYKTKTRDTAFKNYQWVTPAVLQTLPFPKTITQYLNRFLASRE</sequence>
<dbReference type="CDD" id="cd00056">
    <property type="entry name" value="ENDO3c"/>
    <property type="match status" value="1"/>
</dbReference>
<dbReference type="SMART" id="SM00525">
    <property type="entry name" value="FES"/>
    <property type="match status" value="1"/>
</dbReference>
<dbReference type="GO" id="GO:0032357">
    <property type="term" value="F:oxidized purine DNA binding"/>
    <property type="evidence" value="ECO:0007669"/>
    <property type="project" value="TreeGrafter"/>
</dbReference>
<evidence type="ECO:0000259" key="15">
    <source>
        <dbReference type="SMART" id="SM00478"/>
    </source>
</evidence>
<dbReference type="GO" id="GO:0046872">
    <property type="term" value="F:metal ion binding"/>
    <property type="evidence" value="ECO:0007669"/>
    <property type="project" value="UniProtKB-UniRule"/>
</dbReference>
<comment type="cofactor">
    <cofactor evidence="14">
        <name>[4Fe-4S] cluster</name>
        <dbReference type="ChEBI" id="CHEBI:49883"/>
    </cofactor>
    <text evidence="14">Binds 1 [4Fe-4S] cluster.</text>
</comment>
<dbReference type="InterPro" id="IPR015797">
    <property type="entry name" value="NUDIX_hydrolase-like_dom_sf"/>
</dbReference>
<evidence type="ECO:0000256" key="1">
    <source>
        <dbReference type="ARBA" id="ARBA00000843"/>
    </source>
</evidence>
<dbReference type="EC" id="3.2.2.31" evidence="4 14"/>
<dbReference type="Proteomes" id="UP000077667">
    <property type="component" value="Chromosome"/>
</dbReference>
<organism evidence="16 17">
    <name type="scientific">Niabella ginsenosidivorans</name>
    <dbReference type="NCBI Taxonomy" id="1176587"/>
    <lineage>
        <taxon>Bacteria</taxon>
        <taxon>Pseudomonadati</taxon>
        <taxon>Bacteroidota</taxon>
        <taxon>Chitinophagia</taxon>
        <taxon>Chitinophagales</taxon>
        <taxon>Chitinophagaceae</taxon>
        <taxon>Niabella</taxon>
    </lineage>
</organism>
<dbReference type="STRING" id="1176587.A8C56_19805"/>
<dbReference type="EMBL" id="CP015772">
    <property type="protein sequence ID" value="ANH82932.1"/>
    <property type="molecule type" value="Genomic_DNA"/>
</dbReference>
<keyword evidence="7" id="KW-0479">Metal-binding</keyword>
<dbReference type="Pfam" id="PF00730">
    <property type="entry name" value="HhH-GPD"/>
    <property type="match status" value="1"/>
</dbReference>
<comment type="similarity">
    <text evidence="3 14">Belongs to the Nth/MutY family.</text>
</comment>
<dbReference type="KEGG" id="nia:A8C56_19805"/>
<dbReference type="InterPro" id="IPR044298">
    <property type="entry name" value="MIG/MutY"/>
</dbReference>
<keyword evidence="17" id="KW-1185">Reference proteome</keyword>
<dbReference type="GO" id="GO:0035485">
    <property type="term" value="F:adenine/guanine mispair binding"/>
    <property type="evidence" value="ECO:0007669"/>
    <property type="project" value="TreeGrafter"/>
</dbReference>
<dbReference type="RefSeq" id="WP_067759938.1">
    <property type="nucleotide sequence ID" value="NZ_CP015772.1"/>
</dbReference>
<evidence type="ECO:0000256" key="9">
    <source>
        <dbReference type="ARBA" id="ARBA00022801"/>
    </source>
</evidence>
<evidence type="ECO:0000256" key="14">
    <source>
        <dbReference type="RuleBase" id="RU365096"/>
    </source>
</evidence>
<keyword evidence="13 14" id="KW-0326">Glycosidase</keyword>
<dbReference type="NCBIfam" id="TIGR01084">
    <property type="entry name" value="mutY"/>
    <property type="match status" value="1"/>
</dbReference>
<keyword evidence="11" id="KW-0411">Iron-sulfur</keyword>
<dbReference type="GO" id="GO:0051539">
    <property type="term" value="F:4 iron, 4 sulfur cluster binding"/>
    <property type="evidence" value="ECO:0007669"/>
    <property type="project" value="UniProtKB-UniRule"/>
</dbReference>
<name>A0A1A9I8E6_9BACT</name>
<dbReference type="PANTHER" id="PTHR42944">
    <property type="entry name" value="ADENINE DNA GLYCOSYLASE"/>
    <property type="match status" value="1"/>
</dbReference>
<dbReference type="Gene3D" id="1.10.1670.10">
    <property type="entry name" value="Helix-hairpin-Helix base-excision DNA repair enzymes (C-terminal)"/>
    <property type="match status" value="1"/>
</dbReference>
<evidence type="ECO:0000256" key="6">
    <source>
        <dbReference type="ARBA" id="ARBA00022485"/>
    </source>
</evidence>
<dbReference type="GO" id="GO:0006284">
    <property type="term" value="P:base-excision repair"/>
    <property type="evidence" value="ECO:0007669"/>
    <property type="project" value="UniProtKB-UniRule"/>
</dbReference>
<comment type="catalytic activity">
    <reaction evidence="1 14">
        <text>Hydrolyzes free adenine bases from 7,8-dihydro-8-oxoguanine:adenine mismatched double-stranded DNA, leaving an apurinic site.</text>
        <dbReference type="EC" id="3.2.2.31"/>
    </reaction>
</comment>
<feature type="domain" description="HhH-GPD" evidence="15">
    <location>
        <begin position="39"/>
        <end position="190"/>
    </location>
</feature>
<proteinExistence type="inferred from homology"/>
<dbReference type="PANTHER" id="PTHR42944:SF1">
    <property type="entry name" value="ADENINE DNA GLYCOSYLASE"/>
    <property type="match status" value="1"/>
</dbReference>
<dbReference type="PROSITE" id="PS00764">
    <property type="entry name" value="ENDONUCLEASE_III_1"/>
    <property type="match status" value="1"/>
</dbReference>
<evidence type="ECO:0000256" key="3">
    <source>
        <dbReference type="ARBA" id="ARBA00008343"/>
    </source>
</evidence>